<dbReference type="PANTHER" id="PTHR46664">
    <property type="entry name" value="ATM INTERACTOR"/>
    <property type="match status" value="1"/>
</dbReference>
<dbReference type="InterPro" id="IPR055303">
    <property type="entry name" value="ATMIN"/>
</dbReference>
<feature type="domain" description="C2H2-type" evidence="2">
    <location>
        <begin position="34"/>
        <end position="57"/>
    </location>
</feature>
<dbReference type="EMBL" id="JAKKPZ010000110">
    <property type="protein sequence ID" value="KAI1701843.1"/>
    <property type="molecule type" value="Genomic_DNA"/>
</dbReference>
<dbReference type="AlphaFoldDB" id="A0AAD4R0H3"/>
<organism evidence="3 4">
    <name type="scientific">Ditylenchus destructor</name>
    <dbReference type="NCBI Taxonomy" id="166010"/>
    <lineage>
        <taxon>Eukaryota</taxon>
        <taxon>Metazoa</taxon>
        <taxon>Ecdysozoa</taxon>
        <taxon>Nematoda</taxon>
        <taxon>Chromadorea</taxon>
        <taxon>Rhabditida</taxon>
        <taxon>Tylenchina</taxon>
        <taxon>Tylenchomorpha</taxon>
        <taxon>Sphaerularioidea</taxon>
        <taxon>Anguinidae</taxon>
        <taxon>Anguininae</taxon>
        <taxon>Ditylenchus</taxon>
    </lineage>
</organism>
<dbReference type="GO" id="GO:0000976">
    <property type="term" value="F:transcription cis-regulatory region binding"/>
    <property type="evidence" value="ECO:0007669"/>
    <property type="project" value="InterPro"/>
</dbReference>
<dbReference type="Gene3D" id="3.30.160.60">
    <property type="entry name" value="Classic Zinc Finger"/>
    <property type="match status" value="1"/>
</dbReference>
<keyword evidence="4" id="KW-1185">Reference proteome</keyword>
<dbReference type="PROSITE" id="PS50157">
    <property type="entry name" value="ZINC_FINGER_C2H2_2"/>
    <property type="match status" value="1"/>
</dbReference>
<proteinExistence type="predicted"/>
<dbReference type="PROSITE" id="PS00028">
    <property type="entry name" value="ZINC_FINGER_C2H2_1"/>
    <property type="match status" value="1"/>
</dbReference>
<dbReference type="PANTHER" id="PTHR46664:SF1">
    <property type="entry name" value="ATM INTERACTOR"/>
    <property type="match status" value="1"/>
</dbReference>
<sequence length="419" mass="47269">MAEDLAIEEVRPTIDQILQAIPSTSEKGQSCEPMQCGMCQKQFQNRSAKAFHMRKTHRISVYQNVLSTWEALEKQFGAGKARARNSKDPRTASKFFCPLDKCASKSYASAKLLVQHFQKTHQEKRHQCPNCTARFSLLRDLTYHAKKTCPKAKALNRDQTEITAMSVKADKRIKIGRISKETQTEIGILDRRTKVWLIPFMMTPIVKYKKILPRPTNPEPAQICPLPELSGNTTEVGLQANFPPLGNSAQNECYNGFSEAAEMVQDSYSQTVYPQMVDFGTQYGDEWAQFAEELQGNDDRSDAGGLQTPTYANASVGPDYTQSMSYYDDQIAQMNACNSRHIETQTIVPSSECYCAAPENGNYCNIAENSTEFACVETQTLPQVPWTLPPLSTWGFERQMPLQQRTMTDFSTMTDMTHH</sequence>
<accession>A0AAD4R0H3</accession>
<dbReference type="SMART" id="SM00355">
    <property type="entry name" value="ZnF_C2H2"/>
    <property type="match status" value="3"/>
</dbReference>
<keyword evidence="1" id="KW-0479">Metal-binding</keyword>
<evidence type="ECO:0000313" key="4">
    <source>
        <dbReference type="Proteomes" id="UP001201812"/>
    </source>
</evidence>
<evidence type="ECO:0000256" key="1">
    <source>
        <dbReference type="PROSITE-ProRule" id="PRU00042"/>
    </source>
</evidence>
<keyword evidence="1" id="KW-0863">Zinc-finger</keyword>
<dbReference type="GO" id="GO:0045944">
    <property type="term" value="P:positive regulation of transcription by RNA polymerase II"/>
    <property type="evidence" value="ECO:0007669"/>
    <property type="project" value="InterPro"/>
</dbReference>
<dbReference type="GO" id="GO:0000981">
    <property type="term" value="F:DNA-binding transcription factor activity, RNA polymerase II-specific"/>
    <property type="evidence" value="ECO:0007669"/>
    <property type="project" value="TreeGrafter"/>
</dbReference>
<dbReference type="GO" id="GO:0008270">
    <property type="term" value="F:zinc ion binding"/>
    <property type="evidence" value="ECO:0007669"/>
    <property type="project" value="UniProtKB-KW"/>
</dbReference>
<reference evidence="3" key="1">
    <citation type="submission" date="2022-01" db="EMBL/GenBank/DDBJ databases">
        <title>Genome Sequence Resource for Two Populations of Ditylenchus destructor, the Migratory Endoparasitic Phytonematode.</title>
        <authorList>
            <person name="Zhang H."/>
            <person name="Lin R."/>
            <person name="Xie B."/>
        </authorList>
    </citation>
    <scope>NUCLEOTIDE SEQUENCE</scope>
    <source>
        <strain evidence="3">BazhouSP</strain>
    </source>
</reference>
<name>A0AAD4R0H3_9BILA</name>
<dbReference type="GO" id="GO:0005634">
    <property type="term" value="C:nucleus"/>
    <property type="evidence" value="ECO:0007669"/>
    <property type="project" value="TreeGrafter"/>
</dbReference>
<gene>
    <name evidence="3" type="ORF">DdX_15869</name>
</gene>
<evidence type="ECO:0000313" key="3">
    <source>
        <dbReference type="EMBL" id="KAI1701843.1"/>
    </source>
</evidence>
<dbReference type="InterPro" id="IPR013087">
    <property type="entry name" value="Znf_C2H2_type"/>
</dbReference>
<dbReference type="Proteomes" id="UP001201812">
    <property type="component" value="Unassembled WGS sequence"/>
</dbReference>
<protein>
    <submittedName>
        <fullName evidence="3">ATM interactor</fullName>
    </submittedName>
</protein>
<evidence type="ECO:0000259" key="2">
    <source>
        <dbReference type="PROSITE" id="PS50157"/>
    </source>
</evidence>
<keyword evidence="1" id="KW-0862">Zinc</keyword>
<comment type="caution">
    <text evidence="3">The sequence shown here is derived from an EMBL/GenBank/DDBJ whole genome shotgun (WGS) entry which is preliminary data.</text>
</comment>